<keyword evidence="4" id="KW-1185">Reference proteome</keyword>
<dbReference type="GO" id="GO:0004386">
    <property type="term" value="F:helicase activity"/>
    <property type="evidence" value="ECO:0007669"/>
    <property type="project" value="InterPro"/>
</dbReference>
<protein>
    <submittedName>
        <fullName evidence="3">Uncharacterized protein</fullName>
    </submittedName>
</protein>
<evidence type="ECO:0000313" key="4">
    <source>
        <dbReference type="Proteomes" id="UP000683925"/>
    </source>
</evidence>
<dbReference type="FunFam" id="3.40.50.300:FF:003366">
    <property type="entry name" value="Helicase required for RNAi-mediated heterochromatin assembly 1"/>
    <property type="match status" value="1"/>
</dbReference>
<dbReference type="PANTHER" id="PTHR10887">
    <property type="entry name" value="DNA2/NAM7 HELICASE FAMILY"/>
    <property type="match status" value="1"/>
</dbReference>
<dbReference type="Proteomes" id="UP000683925">
    <property type="component" value="Unassembled WGS sequence"/>
</dbReference>
<dbReference type="FunFam" id="3.40.50.300:FF:003992">
    <property type="entry name" value="Uncharacterized protein"/>
    <property type="match status" value="1"/>
</dbReference>
<feature type="domain" description="DNA2/NAM7 helicase helicase" evidence="1">
    <location>
        <begin position="276"/>
        <end position="564"/>
    </location>
</feature>
<dbReference type="AlphaFoldDB" id="A0A8S1VYS8"/>
<name>A0A8S1VYS8_PAROT</name>
<proteinExistence type="predicted"/>
<evidence type="ECO:0000259" key="1">
    <source>
        <dbReference type="Pfam" id="PF13086"/>
    </source>
</evidence>
<dbReference type="CDD" id="cd18808">
    <property type="entry name" value="SF1_C_Upf1"/>
    <property type="match status" value="1"/>
</dbReference>
<dbReference type="Pfam" id="PF13087">
    <property type="entry name" value="AAA_12"/>
    <property type="match status" value="1"/>
</dbReference>
<reference evidence="3" key="1">
    <citation type="submission" date="2021-01" db="EMBL/GenBank/DDBJ databases">
        <authorList>
            <consortium name="Genoscope - CEA"/>
            <person name="William W."/>
        </authorList>
    </citation>
    <scope>NUCLEOTIDE SEQUENCE</scope>
</reference>
<accession>A0A8S1VYS8</accession>
<comment type="caution">
    <text evidence="3">The sequence shown here is derived from an EMBL/GenBank/DDBJ whole genome shotgun (WGS) entry which is preliminary data.</text>
</comment>
<dbReference type="InterPro" id="IPR041679">
    <property type="entry name" value="DNA2/NAM7-like_C"/>
</dbReference>
<dbReference type="OrthoDB" id="6513042at2759"/>
<dbReference type="Pfam" id="PF13086">
    <property type="entry name" value="AAA_11"/>
    <property type="match status" value="1"/>
</dbReference>
<dbReference type="OMA" id="DQCHIIV"/>
<sequence length="815" mass="96354">MDSEFQQYTQPIWVLTNQAFRKAAYTKQIQNLNGFQDFESIVEYQDLIFPLLQNEAYHSLKREQSRFLDDLKDRVQYPLVFEVIFNQEADRSKEDGVRFDVLKEYKIMKDEQPAKNEFWKYNHFAQYLIFKQSQQYFGAVYSRNPNQPSQYFTSLAIYQKKQGEESLIFPYNKQVMDMFKFKNIVTADENLTIYKNYANDTSQIWDQRLNVYFQPISPLSAYLNETETIFNLKQCIFYKLLLRPCQELNQVQISDFCEKARVQQELYFNNFTYSKQFNENQLRAIRNALDFTKRFTIIKGPPGTGKTQTTIGIISIMADLLIRSKDISQGCILVLAKSNSVVNDLIRKIRNSIDTPNSIIYCFDNKPDKLKILRFGRPEKCDQDIQRQSLEIRSQNHFFQFKAKDDVREFYNKYITPEIKSELKIHDLQEFTHYLKETEQQFTLISLLSYIEELNFRTRKQKILEAYGKLYEQLSQLLKLKKKVYEEIEQDYLDQCHIIVSTLNSCSKLCLEKYFDKVKLRMCIIDEAPTALEPSLLIPFVKYRIIEKVVLLGDIKQLNPIVIANESINYGYNRSLFQRLAKGLKRDSIKLIHQYRQMPNLAEITSQLFYKGQLKNGIDNMQFPEWIQMKLSQTRNRLFFSAPAFTESNEETSKKNDLECLAIILLTKYLLQGQNFPKNQKPITIISAYRAQTENIYKKLQQEALTQENDQIHLIDQVELDTVDSFQGKENDIIILSLVRSNDKQGFLKDKKRANVALSRAKYCQYIFGTKQTMKLDLRNWNKIIRKLEGCNEIISYNQQLLQNPQFFENVLMAQ</sequence>
<dbReference type="PANTHER" id="PTHR10887:SF495">
    <property type="entry name" value="HELICASE SENATAXIN ISOFORM X1-RELATED"/>
    <property type="match status" value="1"/>
</dbReference>
<feature type="domain" description="DNA2/NAM7 helicase-like C-terminal" evidence="2">
    <location>
        <begin position="572"/>
        <end position="771"/>
    </location>
</feature>
<evidence type="ECO:0000313" key="3">
    <source>
        <dbReference type="EMBL" id="CAD8181032.1"/>
    </source>
</evidence>
<gene>
    <name evidence="3" type="ORF">POCTA_138.1.T0760100</name>
</gene>
<dbReference type="InterPro" id="IPR045055">
    <property type="entry name" value="DNA2/NAM7-like"/>
</dbReference>
<organism evidence="3 4">
    <name type="scientific">Paramecium octaurelia</name>
    <dbReference type="NCBI Taxonomy" id="43137"/>
    <lineage>
        <taxon>Eukaryota</taxon>
        <taxon>Sar</taxon>
        <taxon>Alveolata</taxon>
        <taxon>Ciliophora</taxon>
        <taxon>Intramacronucleata</taxon>
        <taxon>Oligohymenophorea</taxon>
        <taxon>Peniculida</taxon>
        <taxon>Parameciidae</taxon>
        <taxon>Paramecium</taxon>
    </lineage>
</organism>
<dbReference type="InterPro" id="IPR041677">
    <property type="entry name" value="DNA2/NAM7_AAA_11"/>
</dbReference>
<dbReference type="EMBL" id="CAJJDP010000075">
    <property type="protein sequence ID" value="CAD8181032.1"/>
    <property type="molecule type" value="Genomic_DNA"/>
</dbReference>
<dbReference type="InterPro" id="IPR047187">
    <property type="entry name" value="SF1_C_Upf1"/>
</dbReference>
<evidence type="ECO:0000259" key="2">
    <source>
        <dbReference type="Pfam" id="PF13087"/>
    </source>
</evidence>